<gene>
    <name evidence="2" type="ORF">Acr_00g0056650</name>
</gene>
<protein>
    <submittedName>
        <fullName evidence="2">Uncharacterized protein</fullName>
    </submittedName>
</protein>
<accession>A0A7J0DP89</accession>
<organism evidence="2 3">
    <name type="scientific">Actinidia rufa</name>
    <dbReference type="NCBI Taxonomy" id="165716"/>
    <lineage>
        <taxon>Eukaryota</taxon>
        <taxon>Viridiplantae</taxon>
        <taxon>Streptophyta</taxon>
        <taxon>Embryophyta</taxon>
        <taxon>Tracheophyta</taxon>
        <taxon>Spermatophyta</taxon>
        <taxon>Magnoliopsida</taxon>
        <taxon>eudicotyledons</taxon>
        <taxon>Gunneridae</taxon>
        <taxon>Pentapetalae</taxon>
        <taxon>asterids</taxon>
        <taxon>Ericales</taxon>
        <taxon>Actinidiaceae</taxon>
        <taxon>Actinidia</taxon>
    </lineage>
</organism>
<name>A0A7J0DP89_9ERIC</name>
<reference evidence="3" key="1">
    <citation type="submission" date="2019-07" db="EMBL/GenBank/DDBJ databases">
        <title>De Novo Assembly of kiwifruit Actinidia rufa.</title>
        <authorList>
            <person name="Sugita-Konishi S."/>
            <person name="Sato K."/>
            <person name="Mori E."/>
            <person name="Abe Y."/>
            <person name="Kisaki G."/>
            <person name="Hamano K."/>
            <person name="Suezawa K."/>
            <person name="Otani M."/>
            <person name="Fukuda T."/>
            <person name="Manabe T."/>
            <person name="Gomi K."/>
            <person name="Tabuchi M."/>
            <person name="Akimitsu K."/>
            <person name="Kataoka I."/>
        </authorList>
    </citation>
    <scope>NUCLEOTIDE SEQUENCE [LARGE SCALE GENOMIC DNA]</scope>
    <source>
        <strain evidence="3">cv. Fuchu</strain>
    </source>
</reference>
<dbReference type="OrthoDB" id="1917400at2759"/>
<dbReference type="AlphaFoldDB" id="A0A7J0DP89"/>
<evidence type="ECO:0000256" key="1">
    <source>
        <dbReference type="SAM" id="MobiDB-lite"/>
    </source>
</evidence>
<dbReference type="Proteomes" id="UP000585474">
    <property type="component" value="Unassembled WGS sequence"/>
</dbReference>
<proteinExistence type="predicted"/>
<dbReference type="PANTHER" id="PTHR34666">
    <property type="entry name" value="EXPRESSED PROTEIN"/>
    <property type="match status" value="1"/>
</dbReference>
<comment type="caution">
    <text evidence="2">The sequence shown here is derived from an EMBL/GenBank/DDBJ whole genome shotgun (WGS) entry which is preliminary data.</text>
</comment>
<keyword evidence="3" id="KW-1185">Reference proteome</keyword>
<evidence type="ECO:0000313" key="2">
    <source>
        <dbReference type="EMBL" id="GFS38291.1"/>
    </source>
</evidence>
<evidence type="ECO:0000313" key="3">
    <source>
        <dbReference type="Proteomes" id="UP000585474"/>
    </source>
</evidence>
<dbReference type="EMBL" id="BJWL01000307">
    <property type="protein sequence ID" value="GFS38291.1"/>
    <property type="molecule type" value="Genomic_DNA"/>
</dbReference>
<sequence length="109" mass="12556">MATAEDFTFPQPPVLSRTSSRKSFSYVERDCEDDGEEEKMDMLWEDFNEELSKIQGPRMQFSDLPETGFRCGAVVSGKKPPSVAVFVKVMKKVFLFYNSHHRTVKKPSR</sequence>
<dbReference type="PANTHER" id="PTHR34666:SF1">
    <property type="entry name" value="OS02G0554800 PROTEIN"/>
    <property type="match status" value="1"/>
</dbReference>
<feature type="region of interest" description="Disordered" evidence="1">
    <location>
        <begin position="1"/>
        <end position="21"/>
    </location>
</feature>